<dbReference type="AlphaFoldDB" id="A0A815S4Y6"/>
<evidence type="ECO:0000313" key="2">
    <source>
        <dbReference type="EMBL" id="CAF1487190.1"/>
    </source>
</evidence>
<dbReference type="EMBL" id="CAJOBC010086989">
    <property type="protein sequence ID" value="CAF4350956.1"/>
    <property type="molecule type" value="Genomic_DNA"/>
</dbReference>
<keyword evidence="5" id="KW-1185">Reference proteome</keyword>
<comment type="caution">
    <text evidence="2">The sequence shown here is derived from an EMBL/GenBank/DDBJ whole genome shotgun (WGS) entry which is preliminary data.</text>
</comment>
<dbReference type="EMBL" id="CAJNOQ010021501">
    <property type="protein sequence ID" value="CAF1487190.1"/>
    <property type="molecule type" value="Genomic_DNA"/>
</dbReference>
<feature type="non-terminal residue" evidence="2">
    <location>
        <position position="1"/>
    </location>
</feature>
<accession>A0A815S4Y6</accession>
<sequence length="182" mass="21224">TCKITSFVFDTESDLSTTPAKPPIIQILPIPSFCSPPVVILIEVQWLPTLSSSHRQLIKQSCDVIFQQPQEFIACGRIDDELEKFRQFNLFKMSNIMHIRNMQKEFRPYYNHTHRHASDCRVLEQISLADDKLALVAPQDNVEFDHDPDYELCTCEFRPDKDPTNQILEHFNVQLPWDLSSF</sequence>
<evidence type="ECO:0000313" key="1">
    <source>
        <dbReference type="EMBL" id="CAF1336387.1"/>
    </source>
</evidence>
<protein>
    <submittedName>
        <fullName evidence="2">Uncharacterized protein</fullName>
    </submittedName>
</protein>
<evidence type="ECO:0000313" key="5">
    <source>
        <dbReference type="Proteomes" id="UP000663829"/>
    </source>
</evidence>
<organism evidence="2 5">
    <name type="scientific">Didymodactylos carnosus</name>
    <dbReference type="NCBI Taxonomy" id="1234261"/>
    <lineage>
        <taxon>Eukaryota</taxon>
        <taxon>Metazoa</taxon>
        <taxon>Spiralia</taxon>
        <taxon>Gnathifera</taxon>
        <taxon>Rotifera</taxon>
        <taxon>Eurotatoria</taxon>
        <taxon>Bdelloidea</taxon>
        <taxon>Philodinida</taxon>
        <taxon>Philodinidae</taxon>
        <taxon>Didymodactylos</taxon>
    </lineage>
</organism>
<dbReference type="Proteomes" id="UP000682733">
    <property type="component" value="Unassembled WGS sequence"/>
</dbReference>
<dbReference type="EMBL" id="CAJNOK010021711">
    <property type="protein sequence ID" value="CAF1336387.1"/>
    <property type="molecule type" value="Genomic_DNA"/>
</dbReference>
<dbReference type="OrthoDB" id="10058459at2759"/>
<reference evidence="2" key="1">
    <citation type="submission" date="2021-02" db="EMBL/GenBank/DDBJ databases">
        <authorList>
            <person name="Nowell W R."/>
        </authorList>
    </citation>
    <scope>NUCLEOTIDE SEQUENCE</scope>
</reference>
<dbReference type="Proteomes" id="UP000677228">
    <property type="component" value="Unassembled WGS sequence"/>
</dbReference>
<name>A0A815S4Y6_9BILA</name>
<dbReference type="Proteomes" id="UP000681722">
    <property type="component" value="Unassembled WGS sequence"/>
</dbReference>
<dbReference type="EMBL" id="CAJOBA010043334">
    <property type="protein sequence ID" value="CAF4147663.1"/>
    <property type="molecule type" value="Genomic_DNA"/>
</dbReference>
<gene>
    <name evidence="2" type="ORF">GPM918_LOCUS36090</name>
    <name evidence="1" type="ORF">OVA965_LOCUS30131</name>
    <name evidence="4" type="ORF">SRO942_LOCUS36816</name>
    <name evidence="3" type="ORF">TMI583_LOCUS30926</name>
</gene>
<evidence type="ECO:0000313" key="4">
    <source>
        <dbReference type="EMBL" id="CAF4350956.1"/>
    </source>
</evidence>
<evidence type="ECO:0000313" key="3">
    <source>
        <dbReference type="EMBL" id="CAF4147663.1"/>
    </source>
</evidence>
<dbReference type="Proteomes" id="UP000663829">
    <property type="component" value="Unassembled WGS sequence"/>
</dbReference>
<proteinExistence type="predicted"/>